<comment type="caution">
    <text evidence="3">The sequence shown here is derived from an EMBL/GenBank/DDBJ whole genome shotgun (WGS) entry which is preliminary data.</text>
</comment>
<dbReference type="AlphaFoldDB" id="A0AAP2GI92"/>
<name>A0AAP2GI92_9BACT</name>
<feature type="domain" description="HTH cro/C1-type" evidence="2">
    <location>
        <begin position="13"/>
        <end position="68"/>
    </location>
</feature>
<dbReference type="EMBL" id="JAHESC010000022">
    <property type="protein sequence ID" value="MBT1688041.1"/>
    <property type="molecule type" value="Genomic_DNA"/>
</dbReference>
<gene>
    <name evidence="3" type="ORF">KK078_15835</name>
</gene>
<dbReference type="Pfam" id="PF13560">
    <property type="entry name" value="HTH_31"/>
    <property type="match status" value="1"/>
</dbReference>
<sequence>MRNQKKTHLGENVRHLREAFGLKQEALAARLGEGWSQKKISVLESRADIDDDDLKQLAEGLGVGVEHIKKYDHEKVKNFIQNYYGDYGQNNAQNGQNNHGDHNVNPQHIEKVDHLEQKQDPSVEKSNELISQIKSLYDDLLKSEREKITLLEKLLESYKKM</sequence>
<dbReference type="InterPro" id="IPR010982">
    <property type="entry name" value="Lambda_DNA-bd_dom_sf"/>
</dbReference>
<dbReference type="SMART" id="SM00530">
    <property type="entry name" value="HTH_XRE"/>
    <property type="match status" value="1"/>
</dbReference>
<dbReference type="GO" id="GO:0003677">
    <property type="term" value="F:DNA binding"/>
    <property type="evidence" value="ECO:0007669"/>
    <property type="project" value="InterPro"/>
</dbReference>
<reference evidence="3 4" key="1">
    <citation type="submission" date="2021-05" db="EMBL/GenBank/DDBJ databases">
        <title>A Polyphasic approach of four new species of the genus Ohtaekwangia: Ohtaekwangia histidinii sp. nov., Ohtaekwangia cretensis sp. nov., Ohtaekwangia indiensis sp. nov., Ohtaekwangia reichenbachii sp. nov. from diverse environment.</title>
        <authorList>
            <person name="Octaviana S."/>
        </authorList>
    </citation>
    <scope>NUCLEOTIDE SEQUENCE [LARGE SCALE GENOMIC DNA]</scope>
    <source>
        <strain evidence="3 4">PWU37</strain>
    </source>
</reference>
<dbReference type="PROSITE" id="PS50943">
    <property type="entry name" value="HTH_CROC1"/>
    <property type="match status" value="1"/>
</dbReference>
<feature type="compositionally biased region" description="Low complexity" evidence="1">
    <location>
        <begin position="87"/>
        <end position="98"/>
    </location>
</feature>
<keyword evidence="4" id="KW-1185">Reference proteome</keyword>
<dbReference type="CDD" id="cd00093">
    <property type="entry name" value="HTH_XRE"/>
    <property type="match status" value="1"/>
</dbReference>
<protein>
    <submittedName>
        <fullName evidence="3">Helix-turn-helix domain-containing protein</fullName>
    </submittedName>
</protein>
<evidence type="ECO:0000256" key="1">
    <source>
        <dbReference type="SAM" id="MobiDB-lite"/>
    </source>
</evidence>
<organism evidence="3 4">
    <name type="scientific">Dawidia soli</name>
    <dbReference type="NCBI Taxonomy" id="2782352"/>
    <lineage>
        <taxon>Bacteria</taxon>
        <taxon>Pseudomonadati</taxon>
        <taxon>Bacteroidota</taxon>
        <taxon>Cytophagia</taxon>
        <taxon>Cytophagales</taxon>
        <taxon>Chryseotaleaceae</taxon>
        <taxon>Dawidia</taxon>
    </lineage>
</organism>
<feature type="region of interest" description="Disordered" evidence="1">
    <location>
        <begin position="87"/>
        <end position="106"/>
    </location>
</feature>
<evidence type="ECO:0000259" key="2">
    <source>
        <dbReference type="PROSITE" id="PS50943"/>
    </source>
</evidence>
<accession>A0AAP2GI92</accession>
<evidence type="ECO:0000313" key="3">
    <source>
        <dbReference type="EMBL" id="MBT1688041.1"/>
    </source>
</evidence>
<dbReference type="Gene3D" id="1.10.260.40">
    <property type="entry name" value="lambda repressor-like DNA-binding domains"/>
    <property type="match status" value="1"/>
</dbReference>
<dbReference type="Proteomes" id="UP001319180">
    <property type="component" value="Unassembled WGS sequence"/>
</dbReference>
<evidence type="ECO:0000313" key="4">
    <source>
        <dbReference type="Proteomes" id="UP001319180"/>
    </source>
</evidence>
<dbReference type="InterPro" id="IPR001387">
    <property type="entry name" value="Cro/C1-type_HTH"/>
</dbReference>
<proteinExistence type="predicted"/>
<dbReference type="SUPFAM" id="SSF47413">
    <property type="entry name" value="lambda repressor-like DNA-binding domains"/>
    <property type="match status" value="1"/>
</dbReference>